<keyword evidence="2 5" id="KW-0489">Methyltransferase</keyword>
<proteinExistence type="inferred from homology"/>
<evidence type="ECO:0000259" key="4">
    <source>
        <dbReference type="Pfam" id="PF08241"/>
    </source>
</evidence>
<dbReference type="RefSeq" id="WP_184067915.1">
    <property type="nucleotide sequence ID" value="NZ_JACHNZ010000016.1"/>
</dbReference>
<evidence type="ECO:0000256" key="2">
    <source>
        <dbReference type="ARBA" id="ARBA00022603"/>
    </source>
</evidence>
<dbReference type="AlphaFoldDB" id="A0A7W7B2Y3"/>
<sequence>MTRESHLVGRHIFGADAAGYASARPHYPEALYAALAGALIPGADVFEIGPGTGQASRRLLAADVGSLTLVEPDPVLAGELAGLAGNVRVVNAPLEDAGLAAGAFDLGVAATSFHWVDASRGLPMVHNLLRPGGVWAMWWTVLHDPEEDLFSRAVLPLLKDAALPPSLRGPEQRHYSLWTGDRLAELRAAGFAHAQHQMHDMTVRMTAAEMRALYGTFSMVRRMEPKLRARVLDGIEAVGEQGFGGIIARRFRIPLFIARKARGAA</sequence>
<dbReference type="CDD" id="cd02440">
    <property type="entry name" value="AdoMet_MTases"/>
    <property type="match status" value="1"/>
</dbReference>
<comment type="similarity">
    <text evidence="1">Belongs to the methyltransferase superfamily.</text>
</comment>
<name>A0A7W7B2Y3_9SPHN</name>
<reference evidence="5 6" key="1">
    <citation type="submission" date="2020-08" db="EMBL/GenBank/DDBJ databases">
        <title>Genomic Encyclopedia of Type Strains, Phase IV (KMG-IV): sequencing the most valuable type-strain genomes for metagenomic binning, comparative biology and taxonomic classification.</title>
        <authorList>
            <person name="Goeker M."/>
        </authorList>
    </citation>
    <scope>NUCLEOTIDE SEQUENCE [LARGE SCALE GENOMIC DNA]</scope>
    <source>
        <strain evidence="5 6">DSM 17328</strain>
    </source>
</reference>
<feature type="domain" description="Methyltransferase type 11" evidence="4">
    <location>
        <begin position="47"/>
        <end position="135"/>
    </location>
</feature>
<dbReference type="GO" id="GO:0008757">
    <property type="term" value="F:S-adenosylmethionine-dependent methyltransferase activity"/>
    <property type="evidence" value="ECO:0007669"/>
    <property type="project" value="InterPro"/>
</dbReference>
<dbReference type="PANTHER" id="PTHR44942">
    <property type="entry name" value="METHYLTRANSF_11 DOMAIN-CONTAINING PROTEIN"/>
    <property type="match status" value="1"/>
</dbReference>
<dbReference type="Pfam" id="PF08241">
    <property type="entry name" value="Methyltransf_11"/>
    <property type="match status" value="1"/>
</dbReference>
<evidence type="ECO:0000313" key="6">
    <source>
        <dbReference type="Proteomes" id="UP000566324"/>
    </source>
</evidence>
<protein>
    <submittedName>
        <fullName evidence="5">SAM-dependent methyltransferase</fullName>
    </submittedName>
</protein>
<evidence type="ECO:0000256" key="1">
    <source>
        <dbReference type="ARBA" id="ARBA00008361"/>
    </source>
</evidence>
<evidence type="ECO:0000256" key="3">
    <source>
        <dbReference type="ARBA" id="ARBA00022679"/>
    </source>
</evidence>
<dbReference type="InterPro" id="IPR051052">
    <property type="entry name" value="Diverse_substrate_MTase"/>
</dbReference>
<dbReference type="InterPro" id="IPR029063">
    <property type="entry name" value="SAM-dependent_MTases_sf"/>
</dbReference>
<keyword evidence="6" id="KW-1185">Reference proteome</keyword>
<keyword evidence="3 5" id="KW-0808">Transferase</keyword>
<dbReference type="Gene3D" id="3.40.50.150">
    <property type="entry name" value="Vaccinia Virus protein VP39"/>
    <property type="match status" value="1"/>
</dbReference>
<dbReference type="GO" id="GO:0032259">
    <property type="term" value="P:methylation"/>
    <property type="evidence" value="ECO:0007669"/>
    <property type="project" value="UniProtKB-KW"/>
</dbReference>
<dbReference type="SUPFAM" id="SSF53335">
    <property type="entry name" value="S-adenosyl-L-methionine-dependent methyltransferases"/>
    <property type="match status" value="1"/>
</dbReference>
<accession>A0A7W7B2Y3</accession>
<organism evidence="5 6">
    <name type="scientific">Sphingosinicella soli</name>
    <dbReference type="NCBI Taxonomy" id="333708"/>
    <lineage>
        <taxon>Bacteria</taxon>
        <taxon>Pseudomonadati</taxon>
        <taxon>Pseudomonadota</taxon>
        <taxon>Alphaproteobacteria</taxon>
        <taxon>Sphingomonadales</taxon>
        <taxon>Sphingosinicellaceae</taxon>
        <taxon>Sphingosinicella</taxon>
    </lineage>
</organism>
<gene>
    <name evidence="5" type="ORF">GGQ98_001687</name>
</gene>
<dbReference type="PANTHER" id="PTHR44942:SF4">
    <property type="entry name" value="METHYLTRANSFERASE TYPE 11 DOMAIN-CONTAINING PROTEIN"/>
    <property type="match status" value="1"/>
</dbReference>
<dbReference type="Proteomes" id="UP000566324">
    <property type="component" value="Unassembled WGS sequence"/>
</dbReference>
<comment type="caution">
    <text evidence="5">The sequence shown here is derived from an EMBL/GenBank/DDBJ whole genome shotgun (WGS) entry which is preliminary data.</text>
</comment>
<dbReference type="EMBL" id="JACHNZ010000016">
    <property type="protein sequence ID" value="MBB4632070.1"/>
    <property type="molecule type" value="Genomic_DNA"/>
</dbReference>
<dbReference type="InterPro" id="IPR013216">
    <property type="entry name" value="Methyltransf_11"/>
</dbReference>
<evidence type="ECO:0000313" key="5">
    <source>
        <dbReference type="EMBL" id="MBB4632070.1"/>
    </source>
</evidence>